<protein>
    <recommendedName>
        <fullName evidence="6">Ankyrin repeat-containing protein</fullName>
    </recommendedName>
</protein>
<dbReference type="SUPFAM" id="SSF48403">
    <property type="entry name" value="Ankyrin repeat"/>
    <property type="match status" value="1"/>
</dbReference>
<dbReference type="EnsemblPlants" id="QL03p027870:mrna">
    <property type="protein sequence ID" value="QL03p027870:mrna:CDS:1"/>
    <property type="gene ID" value="QL03p027870"/>
</dbReference>
<dbReference type="InterPro" id="IPR002110">
    <property type="entry name" value="Ankyrin_rpt"/>
</dbReference>
<evidence type="ECO:0000256" key="2">
    <source>
        <dbReference type="ARBA" id="ARBA00023043"/>
    </source>
</evidence>
<dbReference type="InParanoid" id="A0A7N2L838"/>
<evidence type="ECO:0000313" key="5">
    <source>
        <dbReference type="Proteomes" id="UP000594261"/>
    </source>
</evidence>
<keyword evidence="2 3" id="KW-0040">ANK repeat</keyword>
<evidence type="ECO:0000313" key="4">
    <source>
        <dbReference type="EnsemblPlants" id="QL03p027870:mrna:CDS:1"/>
    </source>
</evidence>
<dbReference type="AlphaFoldDB" id="A0A7N2L838"/>
<accession>A0A7N2L838</accession>
<name>A0A7N2L838_QUELO</name>
<reference evidence="4" key="2">
    <citation type="submission" date="2021-01" db="UniProtKB">
        <authorList>
            <consortium name="EnsemblPlants"/>
        </authorList>
    </citation>
    <scope>IDENTIFICATION</scope>
</reference>
<keyword evidence="5" id="KW-1185">Reference proteome</keyword>
<sequence>MLENFPTSILEADDYGWIPLHYAVYLGNAEVVELLLETNVSLAYIKDKEGMSVFHISAKKGHVGVMKTLITKSLETCELLDNKDRTALRLAVETGNRNAVKIFLKELAVQDLINEQDKVGNTPLRLAAINGRYTILMMLADDKRVDKLAMNKEGMNTADII</sequence>
<dbReference type="PROSITE" id="PS50088">
    <property type="entry name" value="ANK_REPEAT"/>
    <property type="match status" value="1"/>
</dbReference>
<dbReference type="Pfam" id="PF13637">
    <property type="entry name" value="Ank_4"/>
    <property type="match status" value="1"/>
</dbReference>
<dbReference type="Proteomes" id="UP000594261">
    <property type="component" value="Chromosome 3"/>
</dbReference>
<dbReference type="PROSITE" id="PS50297">
    <property type="entry name" value="ANK_REP_REGION"/>
    <property type="match status" value="1"/>
</dbReference>
<dbReference type="InterPro" id="IPR036770">
    <property type="entry name" value="Ankyrin_rpt-contain_sf"/>
</dbReference>
<dbReference type="EMBL" id="LRBV02000003">
    <property type="status" value="NOT_ANNOTATED_CDS"/>
    <property type="molecule type" value="Genomic_DNA"/>
</dbReference>
<evidence type="ECO:0000256" key="3">
    <source>
        <dbReference type="PROSITE-ProRule" id="PRU00023"/>
    </source>
</evidence>
<proteinExistence type="predicted"/>
<dbReference type="PANTHER" id="PTHR24186:SF50">
    <property type="entry name" value="ANKYRIN REPEAT-CONTAINING PROTEIN ITN1-LIKE ISOFORM X1"/>
    <property type="match status" value="1"/>
</dbReference>
<organism evidence="4 5">
    <name type="scientific">Quercus lobata</name>
    <name type="common">Valley oak</name>
    <dbReference type="NCBI Taxonomy" id="97700"/>
    <lineage>
        <taxon>Eukaryota</taxon>
        <taxon>Viridiplantae</taxon>
        <taxon>Streptophyta</taxon>
        <taxon>Embryophyta</taxon>
        <taxon>Tracheophyta</taxon>
        <taxon>Spermatophyta</taxon>
        <taxon>Magnoliopsida</taxon>
        <taxon>eudicotyledons</taxon>
        <taxon>Gunneridae</taxon>
        <taxon>Pentapetalae</taxon>
        <taxon>rosids</taxon>
        <taxon>fabids</taxon>
        <taxon>Fagales</taxon>
        <taxon>Fagaceae</taxon>
        <taxon>Quercus</taxon>
    </lineage>
</organism>
<dbReference type="PANTHER" id="PTHR24186">
    <property type="entry name" value="PROTEIN PHOSPHATASE 1 REGULATORY SUBUNIT"/>
    <property type="match status" value="1"/>
</dbReference>
<feature type="repeat" description="ANK" evidence="3">
    <location>
        <begin position="15"/>
        <end position="47"/>
    </location>
</feature>
<dbReference type="Pfam" id="PF12796">
    <property type="entry name" value="Ank_2"/>
    <property type="match status" value="1"/>
</dbReference>
<reference evidence="4 5" key="1">
    <citation type="journal article" date="2016" name="G3 (Bethesda)">
        <title>First Draft Assembly and Annotation of the Genome of a California Endemic Oak Quercus lobata Nee (Fagaceae).</title>
        <authorList>
            <person name="Sork V.L."/>
            <person name="Fitz-Gibbon S.T."/>
            <person name="Puiu D."/>
            <person name="Crepeau M."/>
            <person name="Gugger P.F."/>
            <person name="Sherman R."/>
            <person name="Stevens K."/>
            <person name="Langley C.H."/>
            <person name="Pellegrini M."/>
            <person name="Salzberg S.L."/>
        </authorList>
    </citation>
    <scope>NUCLEOTIDE SEQUENCE [LARGE SCALE GENOMIC DNA]</scope>
    <source>
        <strain evidence="4 5">cv. SW786</strain>
    </source>
</reference>
<dbReference type="Gene3D" id="1.25.40.20">
    <property type="entry name" value="Ankyrin repeat-containing domain"/>
    <property type="match status" value="2"/>
</dbReference>
<evidence type="ECO:0000256" key="1">
    <source>
        <dbReference type="ARBA" id="ARBA00022737"/>
    </source>
</evidence>
<dbReference type="OMA" id="ILGECIF"/>
<dbReference type="GO" id="GO:0005886">
    <property type="term" value="C:plasma membrane"/>
    <property type="evidence" value="ECO:0007669"/>
    <property type="project" value="TreeGrafter"/>
</dbReference>
<keyword evidence="1" id="KW-0677">Repeat</keyword>
<evidence type="ECO:0008006" key="6">
    <source>
        <dbReference type="Google" id="ProtNLM"/>
    </source>
</evidence>
<dbReference type="SMART" id="SM00248">
    <property type="entry name" value="ANK"/>
    <property type="match status" value="4"/>
</dbReference>
<dbReference type="Gramene" id="QL03p027870:mrna">
    <property type="protein sequence ID" value="QL03p027870:mrna:CDS:1"/>
    <property type="gene ID" value="QL03p027870"/>
</dbReference>